<feature type="transmembrane region" description="Helical" evidence="1">
    <location>
        <begin position="7"/>
        <end position="26"/>
    </location>
</feature>
<protein>
    <submittedName>
        <fullName evidence="3">FMN-binding protein</fullName>
    </submittedName>
</protein>
<dbReference type="Gene3D" id="3.90.1010.20">
    <property type="match status" value="1"/>
</dbReference>
<dbReference type="OrthoDB" id="307864at2"/>
<dbReference type="InterPro" id="IPR007329">
    <property type="entry name" value="FMN-bd"/>
</dbReference>
<dbReference type="GO" id="GO:0016020">
    <property type="term" value="C:membrane"/>
    <property type="evidence" value="ECO:0007669"/>
    <property type="project" value="InterPro"/>
</dbReference>
<evidence type="ECO:0000313" key="3">
    <source>
        <dbReference type="EMBL" id="KAB3536041.1"/>
    </source>
</evidence>
<accession>A0A6I0FIS8</accession>
<reference evidence="3 4" key="1">
    <citation type="submission" date="2019-10" db="EMBL/GenBank/DDBJ databases">
        <title>Alkaliphilus serpentinus sp. nov. and Alkaliphilus pronyensis sp. nov., two novel anaerobic alkaliphilic species isolated from the serpentinized-hosted hydrothermal field of the Prony Bay (New Caledonia).</title>
        <authorList>
            <person name="Postec A."/>
        </authorList>
    </citation>
    <scope>NUCLEOTIDE SEQUENCE [LARGE SCALE GENOMIC DNA]</scope>
    <source>
        <strain evidence="3 4">LacV</strain>
    </source>
</reference>
<dbReference type="EMBL" id="WBZC01000013">
    <property type="protein sequence ID" value="KAB3536041.1"/>
    <property type="molecule type" value="Genomic_DNA"/>
</dbReference>
<gene>
    <name evidence="3" type="ORF">F8154_04575</name>
</gene>
<dbReference type="GO" id="GO:0010181">
    <property type="term" value="F:FMN binding"/>
    <property type="evidence" value="ECO:0007669"/>
    <property type="project" value="InterPro"/>
</dbReference>
<dbReference type="AlphaFoldDB" id="A0A6I0FIS8"/>
<organism evidence="3 4">
    <name type="scientific">Alkaliphilus pronyensis</name>
    <dbReference type="NCBI Taxonomy" id="1482732"/>
    <lineage>
        <taxon>Bacteria</taxon>
        <taxon>Bacillati</taxon>
        <taxon>Bacillota</taxon>
        <taxon>Clostridia</taxon>
        <taxon>Peptostreptococcales</taxon>
        <taxon>Natronincolaceae</taxon>
        <taxon>Alkaliphilus</taxon>
    </lineage>
</organism>
<name>A0A6I0FIS8_9FIRM</name>
<proteinExistence type="predicted"/>
<dbReference type="SMART" id="SM00900">
    <property type="entry name" value="FMN_bind"/>
    <property type="match status" value="1"/>
</dbReference>
<dbReference type="RefSeq" id="WP_151860420.1">
    <property type="nucleotide sequence ID" value="NZ_WBZC01000013.1"/>
</dbReference>
<keyword evidence="1" id="KW-0812">Transmembrane</keyword>
<sequence>MKKLFKILGIIFATMLALMVVDMIILNSMGLLEESPEIVVNDVDLSQVSDGAYTGECDAGLVKVSVVVEVKDNKITDITIERHQNGLGGKAEKVIDSILEKQSLNVDVISGATVSSNAISKAVENALTVN</sequence>
<evidence type="ECO:0000259" key="2">
    <source>
        <dbReference type="SMART" id="SM00900"/>
    </source>
</evidence>
<feature type="domain" description="FMN-binding" evidence="2">
    <location>
        <begin position="60"/>
        <end position="130"/>
    </location>
</feature>
<evidence type="ECO:0000313" key="4">
    <source>
        <dbReference type="Proteomes" id="UP000432715"/>
    </source>
</evidence>
<evidence type="ECO:0000256" key="1">
    <source>
        <dbReference type="SAM" id="Phobius"/>
    </source>
</evidence>
<comment type="caution">
    <text evidence="3">The sequence shown here is derived from an EMBL/GenBank/DDBJ whole genome shotgun (WGS) entry which is preliminary data.</text>
</comment>
<dbReference type="Proteomes" id="UP000432715">
    <property type="component" value="Unassembled WGS sequence"/>
</dbReference>
<keyword evidence="4" id="KW-1185">Reference proteome</keyword>
<dbReference type="Pfam" id="PF04205">
    <property type="entry name" value="FMN_bind"/>
    <property type="match status" value="1"/>
</dbReference>
<keyword evidence="1" id="KW-0472">Membrane</keyword>
<keyword evidence="1" id="KW-1133">Transmembrane helix</keyword>